<evidence type="ECO:0000313" key="2">
    <source>
        <dbReference type="EMBL" id="AKH48780.1"/>
    </source>
</evidence>
<sequence length="257" mass="28654">MAELHRVEINERAPQEIDPESEEAVDAVSEEQTQETQEDRPEWLPEKFKSPEDMATAYSELEKKLGAGANEQEQEQPQSDEQQEDDTTEDTNTNTVIAEASKEFFENDGVISEETYKNLAEIGLPKELVDSYAAGQQALQQSEEGSIKAVTEGNWDQMAEWAANNLSPEEVNTFDDIVQNGSVEQAKLAAKGLYAQFKAENGVTPKLVQGAVNGSSTMPFKSNQELARAMSDPRYKSGDKSYHEEIDRRIAVSHNYL</sequence>
<feature type="compositionally biased region" description="Acidic residues" evidence="1">
    <location>
        <begin position="17"/>
        <end position="33"/>
    </location>
</feature>
<dbReference type="EMBL" id="KR029609">
    <property type="protein sequence ID" value="AKH48780.1"/>
    <property type="molecule type" value="Genomic_DNA"/>
</dbReference>
<protein>
    <submittedName>
        <fullName evidence="2">Putative T7-like capsid assembly protein</fullName>
    </submittedName>
</protein>
<organism evidence="2">
    <name type="scientific">uncultured marine virus</name>
    <dbReference type="NCBI Taxonomy" id="186617"/>
    <lineage>
        <taxon>Viruses</taxon>
        <taxon>environmental samples</taxon>
    </lineage>
</organism>
<dbReference type="GO" id="GO:0019069">
    <property type="term" value="P:viral capsid assembly"/>
    <property type="evidence" value="ECO:0007669"/>
    <property type="project" value="InterPro"/>
</dbReference>
<name>A0A0F7LA15_9VIRU</name>
<feature type="compositionally biased region" description="Basic and acidic residues" evidence="1">
    <location>
        <begin position="37"/>
        <end position="52"/>
    </location>
</feature>
<evidence type="ECO:0000256" key="1">
    <source>
        <dbReference type="SAM" id="MobiDB-lite"/>
    </source>
</evidence>
<feature type="compositionally biased region" description="Basic and acidic residues" evidence="1">
    <location>
        <begin position="1"/>
        <end position="15"/>
    </location>
</feature>
<accession>A0A0F7LA15</accession>
<proteinExistence type="predicted"/>
<reference evidence="2" key="1">
    <citation type="journal article" date="2015" name="Front. Microbiol.">
        <title>Combining genomic sequencing methods to explore viral diversity and reveal potential virus-host interactions.</title>
        <authorList>
            <person name="Chow C.E."/>
            <person name="Winget D.M."/>
            <person name="White R.A.III."/>
            <person name="Hallam S.J."/>
            <person name="Suttle C.A."/>
        </authorList>
    </citation>
    <scope>NUCLEOTIDE SEQUENCE</scope>
    <source>
        <strain evidence="2">Oxic3_3</strain>
    </source>
</reference>
<dbReference type="Pfam" id="PF05396">
    <property type="entry name" value="Phage_T7_Capsid"/>
    <property type="match status" value="1"/>
</dbReference>
<dbReference type="InterPro" id="IPR008768">
    <property type="entry name" value="Gp9-like"/>
</dbReference>
<reference evidence="2" key="2">
    <citation type="submission" date="2015-03" db="EMBL/GenBank/DDBJ databases">
        <authorList>
            <person name="Chow C.-E.T."/>
            <person name="Winget D.M."/>
            <person name="White R.A.III."/>
            <person name="Hallam S.J."/>
            <person name="Suttle C.A."/>
        </authorList>
    </citation>
    <scope>NUCLEOTIDE SEQUENCE</scope>
    <source>
        <strain evidence="2">Oxic3_3</strain>
    </source>
</reference>
<feature type="region of interest" description="Disordered" evidence="1">
    <location>
        <begin position="1"/>
        <end position="95"/>
    </location>
</feature>